<dbReference type="RefSeq" id="WP_244752648.1">
    <property type="nucleotide sequence ID" value="NZ_CP095074.1"/>
</dbReference>
<evidence type="ECO:0000313" key="2">
    <source>
        <dbReference type="EMBL" id="UOQ93044.1"/>
    </source>
</evidence>
<proteinExistence type="predicted"/>
<accession>A0ABY4GYT6</accession>
<sequence length="100" mass="11340">MIFLRKRWIFTAVGAAAGGTLAYFMKDEDNRKRVTDKAKSLQANLTQDDEQGDMPIEEAGQQEVSNPENSKMVSEGSQFGVQYYNELTEKEREILEKSNS</sequence>
<dbReference type="Proteomes" id="UP000831880">
    <property type="component" value="Chromosome"/>
</dbReference>
<organism evidence="2 3">
    <name type="scientific">Halobacillus shinanisalinarum</name>
    <dbReference type="NCBI Taxonomy" id="2932258"/>
    <lineage>
        <taxon>Bacteria</taxon>
        <taxon>Bacillati</taxon>
        <taxon>Bacillota</taxon>
        <taxon>Bacilli</taxon>
        <taxon>Bacillales</taxon>
        <taxon>Bacillaceae</taxon>
        <taxon>Halobacillus</taxon>
    </lineage>
</organism>
<gene>
    <name evidence="2" type="ORF">MUO14_22030</name>
</gene>
<feature type="region of interest" description="Disordered" evidence="1">
    <location>
        <begin position="38"/>
        <end position="73"/>
    </location>
</feature>
<keyword evidence="3" id="KW-1185">Reference proteome</keyword>
<feature type="compositionally biased region" description="Polar residues" evidence="1">
    <location>
        <begin position="62"/>
        <end position="73"/>
    </location>
</feature>
<dbReference type="EMBL" id="CP095074">
    <property type="protein sequence ID" value="UOQ93044.1"/>
    <property type="molecule type" value="Genomic_DNA"/>
</dbReference>
<evidence type="ECO:0000256" key="1">
    <source>
        <dbReference type="SAM" id="MobiDB-lite"/>
    </source>
</evidence>
<feature type="compositionally biased region" description="Acidic residues" evidence="1">
    <location>
        <begin position="47"/>
        <end position="56"/>
    </location>
</feature>
<evidence type="ECO:0000313" key="3">
    <source>
        <dbReference type="Proteomes" id="UP000831880"/>
    </source>
</evidence>
<reference evidence="2 3" key="1">
    <citation type="submission" date="2022-04" db="EMBL/GenBank/DDBJ databases">
        <title>Halobacillus sp. isolated from saltern.</title>
        <authorList>
            <person name="Won M."/>
            <person name="Lee C.-M."/>
            <person name="Woen H.-Y."/>
            <person name="Kwon S.-W."/>
        </authorList>
    </citation>
    <scope>NUCLEOTIDE SEQUENCE [LARGE SCALE GENOMIC DNA]</scope>
    <source>
        <strain evidence="2 3">SSTM10-2</strain>
    </source>
</reference>
<protein>
    <recommendedName>
        <fullName evidence="4">YtxH domain-containing protein</fullName>
    </recommendedName>
</protein>
<evidence type="ECO:0008006" key="4">
    <source>
        <dbReference type="Google" id="ProtNLM"/>
    </source>
</evidence>
<name>A0ABY4GYT6_9BACI</name>